<accession>D6GTX6</accession>
<dbReference type="RefSeq" id="WP_014262377.1">
    <property type="nucleotide sequence ID" value="NC_016630.1"/>
</dbReference>
<dbReference type="Pfam" id="PF07833">
    <property type="entry name" value="Cu_amine_oxidN1"/>
    <property type="match status" value="1"/>
</dbReference>
<dbReference type="OrthoDB" id="9779128at2"/>
<feature type="domain" description="Copper amine oxidase-like N-terminal" evidence="3">
    <location>
        <begin position="28"/>
        <end position="136"/>
    </location>
</feature>
<evidence type="ECO:0000256" key="2">
    <source>
        <dbReference type="SAM" id="SignalP"/>
    </source>
</evidence>
<dbReference type="Gene3D" id="3.30.457.10">
    <property type="entry name" value="Copper amine oxidase-like, N-terminal domain"/>
    <property type="match status" value="1"/>
</dbReference>
<dbReference type="Proteomes" id="UP000007468">
    <property type="component" value="Chromosome"/>
</dbReference>
<feature type="chain" id="PRO_5003084071" evidence="2">
    <location>
        <begin position="22"/>
        <end position="287"/>
    </location>
</feature>
<evidence type="ECO:0000313" key="4">
    <source>
        <dbReference type="EMBL" id="EFE27647.1"/>
    </source>
</evidence>
<dbReference type="AlphaFoldDB" id="D6GTX6"/>
<feature type="compositionally biased region" description="Pro residues" evidence="1">
    <location>
        <begin position="163"/>
        <end position="179"/>
    </location>
</feature>
<dbReference type="InterPro" id="IPR012854">
    <property type="entry name" value="Cu_amine_oxidase-like_N"/>
</dbReference>
<evidence type="ECO:0000313" key="5">
    <source>
        <dbReference type="Proteomes" id="UP000007468"/>
    </source>
</evidence>
<dbReference type="EMBL" id="CP002390">
    <property type="protein sequence ID" value="EFE27647.1"/>
    <property type="molecule type" value="Genomic_DNA"/>
</dbReference>
<feature type="region of interest" description="Disordered" evidence="1">
    <location>
        <begin position="152"/>
        <end position="187"/>
    </location>
</feature>
<dbReference type="STRING" id="546269.HMPREF0389_01566"/>
<proteinExistence type="predicted"/>
<organism evidence="4 5">
    <name type="scientific">Filifactor alocis (strain ATCC 35896 / CCUG 47790 / D40 B5)</name>
    <name type="common">Fusobacterium alocis</name>
    <dbReference type="NCBI Taxonomy" id="546269"/>
    <lineage>
        <taxon>Bacteria</taxon>
        <taxon>Bacillati</taxon>
        <taxon>Bacillota</taxon>
        <taxon>Clostridia</taxon>
        <taxon>Peptostreptococcales</taxon>
        <taxon>Filifactoraceae</taxon>
        <taxon>Filifactor</taxon>
    </lineage>
</organism>
<feature type="signal peptide" evidence="2">
    <location>
        <begin position="1"/>
        <end position="21"/>
    </location>
</feature>
<protein>
    <submittedName>
        <fullName evidence="4">Copper amine oxidase domain protein</fullName>
    </submittedName>
</protein>
<keyword evidence="2" id="KW-0732">Signal</keyword>
<dbReference type="SUPFAM" id="SSF55383">
    <property type="entry name" value="Copper amine oxidase, domain N"/>
    <property type="match status" value="1"/>
</dbReference>
<keyword evidence="5" id="KW-1185">Reference proteome</keyword>
<reference evidence="5" key="1">
    <citation type="submission" date="2010-12" db="EMBL/GenBank/DDBJ databases">
        <title>The genome sequence of Filifactor alocis strain ATCC 35896.</title>
        <authorList>
            <consortium name="The Broad Institute Genome Sequencing Platform"/>
            <person name="Ward D."/>
            <person name="Earl A."/>
            <person name="Feldgarden M."/>
            <person name="Young S.K."/>
            <person name="Gargeya S."/>
            <person name="Zeng Q."/>
            <person name="Alvarado L."/>
            <person name="Berlin A."/>
            <person name="Bochicchio J."/>
            <person name="Chapman S.B."/>
            <person name="Chen Z."/>
            <person name="Freedman E."/>
            <person name="Gellesch M."/>
            <person name="Goldberg J."/>
            <person name="Griggs A."/>
            <person name="Gujja S."/>
            <person name="Heilman E."/>
            <person name="Heiman D."/>
            <person name="Howarth C."/>
            <person name="Mehta T."/>
            <person name="Neiman D."/>
            <person name="Pearson M."/>
            <person name="Roberts A."/>
            <person name="Saif S."/>
            <person name="Shea T."/>
            <person name="Shenoy N."/>
            <person name="Sisk P."/>
            <person name="Stolte C."/>
            <person name="Sykes S."/>
            <person name="White J."/>
            <person name="Yandava C."/>
            <person name="Izard J."/>
            <person name="Blanton J.M."/>
            <person name="Baranova O.V."/>
            <person name="Tanner A.C."/>
            <person name="Dewhirst F.E."/>
            <person name="Haas B."/>
            <person name="Nusbaum C."/>
            <person name="Birren B."/>
        </authorList>
    </citation>
    <scope>NUCLEOTIDE SEQUENCE [LARGE SCALE GENOMIC DNA]</scope>
    <source>
        <strain evidence="5">ATCC 35896 / D40 B5</strain>
    </source>
</reference>
<gene>
    <name evidence="4" type="ordered locus">HMPREF0389_01566</name>
</gene>
<sequence>MKRIASVGLALFMLTGTTSFADTNVNIQIDGKPMKNGAGAIIMENRTMVPFRAVFEELGADMIQWDKETKTITGVKGDTTIILSIGNNVCFVNGEPQTVEVPPVILNSSTLVPLSFISEKLGYHVGWHASSKTVKIMSEEYYLSVGSKEMDELKNVSSDTNQPQPPQPTPKPTPNPKPQDGPTEQTGQFSKELKGAFAMQNLSKAKFVAKLQNNGAFEIMNLASKKPVLGTYQVKGNQITFTSDILNGTFSIEKINGNRTYYMLKSSKGSALAITSISQEQYNSALK</sequence>
<dbReference type="eggNOG" id="COG0103">
    <property type="taxonomic scope" value="Bacteria"/>
</dbReference>
<dbReference type="KEGG" id="faa:HMPREF0389_01566"/>
<evidence type="ECO:0000256" key="1">
    <source>
        <dbReference type="SAM" id="MobiDB-lite"/>
    </source>
</evidence>
<evidence type="ECO:0000259" key="3">
    <source>
        <dbReference type="Pfam" id="PF07833"/>
    </source>
</evidence>
<dbReference type="InterPro" id="IPR036582">
    <property type="entry name" value="Mao_N_sf"/>
</dbReference>
<name>D6GTX6_FILAD</name>